<feature type="non-terminal residue" evidence="1">
    <location>
        <position position="112"/>
    </location>
</feature>
<protein>
    <submittedName>
        <fullName evidence="1">Uncharacterized protein</fullName>
    </submittedName>
</protein>
<evidence type="ECO:0000313" key="1">
    <source>
        <dbReference type="EMBL" id="KFD44822.1"/>
    </source>
</evidence>
<dbReference type="AlphaFoldDB" id="A0A085LIM6"/>
<evidence type="ECO:0000313" key="2">
    <source>
        <dbReference type="Proteomes" id="UP000030764"/>
    </source>
</evidence>
<dbReference type="EMBL" id="KL364439">
    <property type="protein sequence ID" value="KFD44822.1"/>
    <property type="molecule type" value="Genomic_DNA"/>
</dbReference>
<gene>
    <name evidence="1" type="ORF">M513_14302</name>
</gene>
<dbReference type="Proteomes" id="UP000030764">
    <property type="component" value="Unassembled WGS sequence"/>
</dbReference>
<organism evidence="1 2">
    <name type="scientific">Trichuris suis</name>
    <name type="common">pig whipworm</name>
    <dbReference type="NCBI Taxonomy" id="68888"/>
    <lineage>
        <taxon>Eukaryota</taxon>
        <taxon>Metazoa</taxon>
        <taxon>Ecdysozoa</taxon>
        <taxon>Nematoda</taxon>
        <taxon>Enoplea</taxon>
        <taxon>Dorylaimia</taxon>
        <taxon>Trichinellida</taxon>
        <taxon>Trichuridae</taxon>
        <taxon>Trichuris</taxon>
    </lineage>
</organism>
<proteinExistence type="predicted"/>
<name>A0A085LIM6_9BILA</name>
<sequence>MVKSFEVYKSLCQLPTLTGGRISANSANRTLLSLDSTWSQRDLVRNDTIKFSKKYMVQLEKGASDTNGIVCSFPPDEINEMCRTYTADCRRVAIFRKVTPTKRSGAANSPEA</sequence>
<reference evidence="1 2" key="1">
    <citation type="journal article" date="2014" name="Nat. Genet.">
        <title>Genome and transcriptome of the porcine whipworm Trichuris suis.</title>
        <authorList>
            <person name="Jex A.R."/>
            <person name="Nejsum P."/>
            <person name="Schwarz E.M."/>
            <person name="Hu L."/>
            <person name="Young N.D."/>
            <person name="Hall R.S."/>
            <person name="Korhonen P.K."/>
            <person name="Liao S."/>
            <person name="Thamsborg S."/>
            <person name="Xia J."/>
            <person name="Xu P."/>
            <person name="Wang S."/>
            <person name="Scheerlinck J.P."/>
            <person name="Hofmann A."/>
            <person name="Sternberg P.W."/>
            <person name="Wang J."/>
            <person name="Gasser R.B."/>
        </authorList>
    </citation>
    <scope>NUCLEOTIDE SEQUENCE [LARGE SCALE GENOMIC DNA]</scope>
    <source>
        <strain evidence="1">DCEP-RM93M</strain>
    </source>
</reference>
<keyword evidence="2" id="KW-1185">Reference proteome</keyword>
<accession>A0A085LIM6</accession>